<dbReference type="RefSeq" id="WP_186846934.1">
    <property type="nucleotide sequence ID" value="NZ_JACOME010000006.1"/>
</dbReference>
<organism evidence="2 3">
    <name type="scientific">Winogradskyella echinorum</name>
    <dbReference type="NCBI Taxonomy" id="538189"/>
    <lineage>
        <taxon>Bacteria</taxon>
        <taxon>Pseudomonadati</taxon>
        <taxon>Bacteroidota</taxon>
        <taxon>Flavobacteriia</taxon>
        <taxon>Flavobacteriales</taxon>
        <taxon>Flavobacteriaceae</taxon>
        <taxon>Winogradskyella</taxon>
    </lineage>
</organism>
<dbReference type="Proteomes" id="UP000607435">
    <property type="component" value="Unassembled WGS sequence"/>
</dbReference>
<keyword evidence="1" id="KW-1133">Transmembrane helix</keyword>
<evidence type="ECO:0000256" key="1">
    <source>
        <dbReference type="SAM" id="Phobius"/>
    </source>
</evidence>
<protein>
    <submittedName>
        <fullName evidence="2">Uncharacterized protein</fullName>
    </submittedName>
</protein>
<keyword evidence="1" id="KW-0472">Membrane</keyword>
<feature type="transmembrane region" description="Helical" evidence="1">
    <location>
        <begin position="12"/>
        <end position="32"/>
    </location>
</feature>
<feature type="transmembrane region" description="Helical" evidence="1">
    <location>
        <begin position="44"/>
        <end position="61"/>
    </location>
</feature>
<accession>A0ABR6Y6J4</accession>
<keyword evidence="1" id="KW-0812">Transmembrane</keyword>
<keyword evidence="3" id="KW-1185">Reference proteome</keyword>
<dbReference type="EMBL" id="JACOME010000006">
    <property type="protein sequence ID" value="MBC3847835.1"/>
    <property type="molecule type" value="Genomic_DNA"/>
</dbReference>
<proteinExistence type="predicted"/>
<gene>
    <name evidence="2" type="ORF">H6H04_15670</name>
</gene>
<name>A0ABR6Y6J4_9FLAO</name>
<reference evidence="2 3" key="1">
    <citation type="submission" date="2020-08" db="EMBL/GenBank/DDBJ databases">
        <title>Winogradskyella ouciana sp. nov., isolated from the hadal seawater of the Mariana Trench.</title>
        <authorList>
            <person name="He X."/>
        </authorList>
    </citation>
    <scope>NUCLEOTIDE SEQUENCE [LARGE SCALE GENOMIC DNA]</scope>
    <source>
        <strain evidence="2 3">KCTC 22026</strain>
    </source>
</reference>
<sequence length="143" mass="17069">MNDRLTIYEYQILDVIYQFLLFFLSLVPVFSTKELFESEFLNNIIYYIIIVFFLGLIKLSNRTSIHNGFLIKEIYSIFFGTLKTVEKFRVSEVEDIFLNQNDELYFEITAKMKNGKQFIFKKLPNKNPALTELELIKGYFRIT</sequence>
<evidence type="ECO:0000313" key="3">
    <source>
        <dbReference type="Proteomes" id="UP000607435"/>
    </source>
</evidence>
<evidence type="ECO:0000313" key="2">
    <source>
        <dbReference type="EMBL" id="MBC3847835.1"/>
    </source>
</evidence>
<comment type="caution">
    <text evidence="2">The sequence shown here is derived from an EMBL/GenBank/DDBJ whole genome shotgun (WGS) entry which is preliminary data.</text>
</comment>